<dbReference type="InterPro" id="IPR036388">
    <property type="entry name" value="WH-like_DNA-bd_sf"/>
</dbReference>
<feature type="modified residue" description="4-aspartylphosphate" evidence="6">
    <location>
        <position position="58"/>
    </location>
</feature>
<keyword evidence="4 7" id="KW-0238">DNA-binding</keyword>
<dbReference type="RefSeq" id="WP_379231100.1">
    <property type="nucleotide sequence ID" value="NZ_JBHSTE010000001.1"/>
</dbReference>
<dbReference type="Gene3D" id="6.10.250.690">
    <property type="match status" value="1"/>
</dbReference>
<dbReference type="Pfam" id="PF00486">
    <property type="entry name" value="Trans_reg_C"/>
    <property type="match status" value="1"/>
</dbReference>
<reference evidence="11" key="1">
    <citation type="journal article" date="2019" name="Int. J. Syst. Evol. Microbiol.">
        <title>The Global Catalogue of Microorganisms (GCM) 10K type strain sequencing project: providing services to taxonomists for standard genome sequencing and annotation.</title>
        <authorList>
            <consortium name="The Broad Institute Genomics Platform"/>
            <consortium name="The Broad Institute Genome Sequencing Center for Infectious Disease"/>
            <person name="Wu L."/>
            <person name="Ma J."/>
        </authorList>
    </citation>
    <scope>NUCLEOTIDE SEQUENCE [LARGE SCALE GENOMIC DNA]</scope>
    <source>
        <strain evidence="11">PCU 280</strain>
    </source>
</reference>
<evidence type="ECO:0000256" key="2">
    <source>
        <dbReference type="ARBA" id="ARBA00023012"/>
    </source>
</evidence>
<evidence type="ECO:0000256" key="7">
    <source>
        <dbReference type="PROSITE-ProRule" id="PRU01091"/>
    </source>
</evidence>
<dbReference type="InterPro" id="IPR039420">
    <property type="entry name" value="WalR-like"/>
</dbReference>
<dbReference type="PROSITE" id="PS50110">
    <property type="entry name" value="RESPONSE_REGULATORY"/>
    <property type="match status" value="1"/>
</dbReference>
<keyword evidence="2" id="KW-0902">Two-component regulatory system</keyword>
<dbReference type="SUPFAM" id="SSF52172">
    <property type="entry name" value="CheY-like"/>
    <property type="match status" value="1"/>
</dbReference>
<dbReference type="InterPro" id="IPR001789">
    <property type="entry name" value="Sig_transdc_resp-reg_receiver"/>
</dbReference>
<dbReference type="EMBL" id="JBHSTE010000001">
    <property type="protein sequence ID" value="MFC6331645.1"/>
    <property type="molecule type" value="Genomic_DNA"/>
</dbReference>
<evidence type="ECO:0000313" key="11">
    <source>
        <dbReference type="Proteomes" id="UP001596233"/>
    </source>
</evidence>
<keyword evidence="5" id="KW-0804">Transcription</keyword>
<dbReference type="PANTHER" id="PTHR48111">
    <property type="entry name" value="REGULATOR OF RPOS"/>
    <property type="match status" value="1"/>
</dbReference>
<evidence type="ECO:0000256" key="4">
    <source>
        <dbReference type="ARBA" id="ARBA00023125"/>
    </source>
</evidence>
<evidence type="ECO:0000256" key="1">
    <source>
        <dbReference type="ARBA" id="ARBA00022553"/>
    </source>
</evidence>
<sequence>MNIQQEQHHILVIEDDEHINKIISDVLRRENYICTSAFSGSEAKLLVSQYNYQLIILDLMLPGLSGEAFMHYVREELKSHIPVIVLSAKDELDHKLQLFDLGAVDYVTKPFEVRELLARINVHIGKNGLVESTHQYKHKKLILDCNARSVTVNKHLLNLTRQEYRILELLLKSPTRVFTKRDLYELAWDDVYLGEDKTITVHISNIRNKIKQYDDQAYIDTVWGIGFRISP</sequence>
<evidence type="ECO:0000256" key="3">
    <source>
        <dbReference type="ARBA" id="ARBA00023015"/>
    </source>
</evidence>
<evidence type="ECO:0000256" key="5">
    <source>
        <dbReference type="ARBA" id="ARBA00023163"/>
    </source>
</evidence>
<accession>A0ABW1V1P1</accession>
<comment type="caution">
    <text evidence="10">The sequence shown here is derived from an EMBL/GenBank/DDBJ whole genome shotgun (WGS) entry which is preliminary data.</text>
</comment>
<name>A0ABW1V1P1_9BACL</name>
<evidence type="ECO:0000259" key="8">
    <source>
        <dbReference type="PROSITE" id="PS50110"/>
    </source>
</evidence>
<proteinExistence type="predicted"/>
<dbReference type="PROSITE" id="PS51755">
    <property type="entry name" value="OMPR_PHOB"/>
    <property type="match status" value="1"/>
</dbReference>
<feature type="domain" description="OmpR/PhoB-type" evidence="9">
    <location>
        <begin position="131"/>
        <end position="231"/>
    </location>
</feature>
<dbReference type="Proteomes" id="UP001596233">
    <property type="component" value="Unassembled WGS sequence"/>
</dbReference>
<dbReference type="InterPro" id="IPR011006">
    <property type="entry name" value="CheY-like_superfamily"/>
</dbReference>
<evidence type="ECO:0000313" key="10">
    <source>
        <dbReference type="EMBL" id="MFC6331645.1"/>
    </source>
</evidence>
<dbReference type="SMART" id="SM00448">
    <property type="entry name" value="REC"/>
    <property type="match status" value="1"/>
</dbReference>
<feature type="DNA-binding region" description="OmpR/PhoB-type" evidence="7">
    <location>
        <begin position="131"/>
        <end position="231"/>
    </location>
</feature>
<dbReference type="InterPro" id="IPR001867">
    <property type="entry name" value="OmpR/PhoB-type_DNA-bd"/>
</dbReference>
<dbReference type="CDD" id="cd00383">
    <property type="entry name" value="trans_reg_C"/>
    <property type="match status" value="1"/>
</dbReference>
<evidence type="ECO:0000259" key="9">
    <source>
        <dbReference type="PROSITE" id="PS51755"/>
    </source>
</evidence>
<keyword evidence="1 6" id="KW-0597">Phosphoprotein</keyword>
<dbReference type="Pfam" id="PF00072">
    <property type="entry name" value="Response_reg"/>
    <property type="match status" value="1"/>
</dbReference>
<dbReference type="CDD" id="cd17574">
    <property type="entry name" value="REC_OmpR"/>
    <property type="match status" value="1"/>
</dbReference>
<keyword evidence="11" id="KW-1185">Reference proteome</keyword>
<dbReference type="SMART" id="SM00862">
    <property type="entry name" value="Trans_reg_C"/>
    <property type="match status" value="1"/>
</dbReference>
<protein>
    <submittedName>
        <fullName evidence="10">Response regulator transcription factor</fullName>
    </submittedName>
</protein>
<dbReference type="Gene3D" id="3.40.50.2300">
    <property type="match status" value="1"/>
</dbReference>
<organism evidence="10 11">
    <name type="scientific">Paenibacillus septentrionalis</name>
    <dbReference type="NCBI Taxonomy" id="429342"/>
    <lineage>
        <taxon>Bacteria</taxon>
        <taxon>Bacillati</taxon>
        <taxon>Bacillota</taxon>
        <taxon>Bacilli</taxon>
        <taxon>Bacillales</taxon>
        <taxon>Paenibacillaceae</taxon>
        <taxon>Paenibacillus</taxon>
    </lineage>
</organism>
<keyword evidence="3" id="KW-0805">Transcription regulation</keyword>
<gene>
    <name evidence="10" type="ORF">ACFP56_03350</name>
</gene>
<dbReference type="Gene3D" id="1.10.10.10">
    <property type="entry name" value="Winged helix-like DNA-binding domain superfamily/Winged helix DNA-binding domain"/>
    <property type="match status" value="1"/>
</dbReference>
<feature type="domain" description="Response regulatory" evidence="8">
    <location>
        <begin position="9"/>
        <end position="124"/>
    </location>
</feature>
<dbReference type="PANTHER" id="PTHR48111:SF2">
    <property type="entry name" value="RESPONSE REGULATOR SAER"/>
    <property type="match status" value="1"/>
</dbReference>
<evidence type="ECO:0000256" key="6">
    <source>
        <dbReference type="PROSITE-ProRule" id="PRU00169"/>
    </source>
</evidence>